<evidence type="ECO:0000313" key="7">
    <source>
        <dbReference type="EMBL" id="KAJ9660492.1"/>
    </source>
</evidence>
<evidence type="ECO:0000256" key="4">
    <source>
        <dbReference type="ARBA" id="ARBA00023002"/>
    </source>
</evidence>
<dbReference type="EMBL" id="JAPDRL010000065">
    <property type="protein sequence ID" value="KAJ9660492.1"/>
    <property type="molecule type" value="Genomic_DNA"/>
</dbReference>
<comment type="cofactor">
    <cofactor evidence="1">
        <name>FAD</name>
        <dbReference type="ChEBI" id="CHEBI:57692"/>
    </cofactor>
</comment>
<keyword evidence="2" id="KW-0285">Flavoprotein</keyword>
<dbReference type="InterPro" id="IPR002938">
    <property type="entry name" value="FAD-bd"/>
</dbReference>
<evidence type="ECO:0000256" key="5">
    <source>
        <dbReference type="ARBA" id="ARBA00023033"/>
    </source>
</evidence>
<keyword evidence="4" id="KW-0560">Oxidoreductase</keyword>
<dbReference type="Proteomes" id="UP001172684">
    <property type="component" value="Unassembled WGS sequence"/>
</dbReference>
<dbReference type="PANTHER" id="PTHR47178:SF3">
    <property type="entry name" value="FAD-BINDING DOMAIN-CONTAINING PROTEIN"/>
    <property type="match status" value="1"/>
</dbReference>
<keyword evidence="5" id="KW-0503">Monooxygenase</keyword>
<evidence type="ECO:0000256" key="1">
    <source>
        <dbReference type="ARBA" id="ARBA00001974"/>
    </source>
</evidence>
<evidence type="ECO:0000259" key="6">
    <source>
        <dbReference type="Pfam" id="PF01494"/>
    </source>
</evidence>
<feature type="domain" description="FAD-binding" evidence="6">
    <location>
        <begin position="218"/>
        <end position="288"/>
    </location>
</feature>
<reference evidence="7" key="1">
    <citation type="submission" date="2022-10" db="EMBL/GenBank/DDBJ databases">
        <title>Culturing micro-colonial fungi from biological soil crusts in the Mojave desert and describing Neophaeococcomyces mojavensis, and introducing the new genera and species Taxawa tesnikishii.</title>
        <authorList>
            <person name="Kurbessoian T."/>
            <person name="Stajich J.E."/>
        </authorList>
    </citation>
    <scope>NUCLEOTIDE SEQUENCE</scope>
    <source>
        <strain evidence="7">TK_1</strain>
    </source>
</reference>
<organism evidence="7 8">
    <name type="scientific">Coniosporium apollinis</name>
    <dbReference type="NCBI Taxonomy" id="61459"/>
    <lineage>
        <taxon>Eukaryota</taxon>
        <taxon>Fungi</taxon>
        <taxon>Dikarya</taxon>
        <taxon>Ascomycota</taxon>
        <taxon>Pezizomycotina</taxon>
        <taxon>Dothideomycetes</taxon>
        <taxon>Dothideomycetes incertae sedis</taxon>
        <taxon>Coniosporium</taxon>
    </lineage>
</organism>
<dbReference type="SUPFAM" id="SSF51905">
    <property type="entry name" value="FAD/NAD(P)-binding domain"/>
    <property type="match status" value="1"/>
</dbReference>
<keyword evidence="3" id="KW-0274">FAD</keyword>
<evidence type="ECO:0000256" key="3">
    <source>
        <dbReference type="ARBA" id="ARBA00022827"/>
    </source>
</evidence>
<evidence type="ECO:0000313" key="8">
    <source>
        <dbReference type="Proteomes" id="UP001172684"/>
    </source>
</evidence>
<keyword evidence="8" id="KW-1185">Reference proteome</keyword>
<accession>A0ABQ9NKH8</accession>
<dbReference type="InterPro" id="IPR036188">
    <property type="entry name" value="FAD/NAD-bd_sf"/>
</dbReference>
<dbReference type="Gene3D" id="3.50.50.60">
    <property type="entry name" value="FAD/NAD(P)-binding domain"/>
    <property type="match status" value="2"/>
</dbReference>
<dbReference type="PANTHER" id="PTHR47178">
    <property type="entry name" value="MONOOXYGENASE, FAD-BINDING"/>
    <property type="match status" value="1"/>
</dbReference>
<comment type="caution">
    <text evidence="7">The sequence shown here is derived from an EMBL/GenBank/DDBJ whole genome shotgun (WGS) entry which is preliminary data.</text>
</comment>
<dbReference type="Pfam" id="PF01494">
    <property type="entry name" value="FAD_binding_3"/>
    <property type="match status" value="1"/>
</dbReference>
<protein>
    <recommendedName>
        <fullName evidence="6">FAD-binding domain-containing protein</fullName>
    </recommendedName>
</protein>
<sequence>MTQLDAKIRVMVIGGGCAGLLIAQVLKKVRPVRCQTDLRLMVQAGIPCTVFEQASSIDARPRDWNFAIYWAQSPLEQCLPEDINNLLLTAQVDNHVPNAKDAIPVFHGETGEKIKEIPAPYSLRLGKKKFTRLISRGLDIQGILDSYDKPDIAHWDWMLIPTWIQEEPATLSGSAIIEDMKRRAQSFADPYKTIIQAIPDGTKAWHNRLSYWPTQPWDNLDGRVTLAGDAAHPMTFHRGQGLNNAIHDAATLLQQLLAMPEKTPEALAAAVLEYEKEVWQRGKAAVESSAQNTLMVHDWAKMADSPLLKFGTVQKVEIQQNKAEAVS</sequence>
<evidence type="ECO:0000256" key="2">
    <source>
        <dbReference type="ARBA" id="ARBA00022630"/>
    </source>
</evidence>
<proteinExistence type="predicted"/>
<gene>
    <name evidence="7" type="ORF">H2201_006914</name>
</gene>
<name>A0ABQ9NKH8_9PEZI</name>